<gene>
    <name evidence="5" type="ORF">ILUMI_25053</name>
</gene>
<feature type="domain" description="GP-PDE" evidence="4">
    <location>
        <begin position="353"/>
        <end position="649"/>
    </location>
</feature>
<dbReference type="Proteomes" id="UP000801492">
    <property type="component" value="Unassembled WGS sequence"/>
</dbReference>
<dbReference type="InterPro" id="IPR057506">
    <property type="entry name" value="C2_GPCPD1"/>
</dbReference>
<dbReference type="PROSITE" id="PS51704">
    <property type="entry name" value="GP_PDE"/>
    <property type="match status" value="1"/>
</dbReference>
<dbReference type="PANTHER" id="PTHR22958">
    <property type="entry name" value="GLYCEROPHOSPHORYL DIESTER PHOSPHODIESTERASE"/>
    <property type="match status" value="1"/>
</dbReference>
<dbReference type="PROSITE" id="PS50007">
    <property type="entry name" value="PIPLC_X_DOMAIN"/>
    <property type="match status" value="1"/>
</dbReference>
<protein>
    <recommendedName>
        <fullName evidence="7">Glycerophosphocholine phosphodiesterase GPCPD1</fullName>
    </recommendedName>
</protein>
<proteinExistence type="inferred from homology"/>
<dbReference type="OrthoDB" id="1058301at2759"/>
<organism evidence="5 6">
    <name type="scientific">Ignelater luminosus</name>
    <name type="common">Cucubano</name>
    <name type="synonym">Pyrophorus luminosus</name>
    <dbReference type="NCBI Taxonomy" id="2038154"/>
    <lineage>
        <taxon>Eukaryota</taxon>
        <taxon>Metazoa</taxon>
        <taxon>Ecdysozoa</taxon>
        <taxon>Arthropoda</taxon>
        <taxon>Hexapoda</taxon>
        <taxon>Insecta</taxon>
        <taxon>Pterygota</taxon>
        <taxon>Neoptera</taxon>
        <taxon>Endopterygota</taxon>
        <taxon>Coleoptera</taxon>
        <taxon>Polyphaga</taxon>
        <taxon>Elateriformia</taxon>
        <taxon>Elateroidea</taxon>
        <taxon>Elateridae</taxon>
        <taxon>Agrypninae</taxon>
        <taxon>Pyrophorini</taxon>
        <taxon>Ignelater</taxon>
    </lineage>
</organism>
<dbReference type="Pfam" id="PF00686">
    <property type="entry name" value="CBM_20"/>
    <property type="match status" value="1"/>
</dbReference>
<evidence type="ECO:0000313" key="6">
    <source>
        <dbReference type="Proteomes" id="UP000801492"/>
    </source>
</evidence>
<dbReference type="Pfam" id="PF25329">
    <property type="entry name" value="C2_GDE1"/>
    <property type="match status" value="1"/>
</dbReference>
<keyword evidence="6" id="KW-1185">Reference proteome</keyword>
<dbReference type="InterPro" id="IPR051578">
    <property type="entry name" value="GDPD"/>
</dbReference>
<sequence length="728" mass="83490">MQRWFFLEDPENAHRRATSDGIEKELFTKRALEEFSRAPPKDWLFRVRVPELKRGETVCVVGDVPELGEWNPDKSVSLEQEEDTEIWSKVIHIPGSQKVQYRYCICVVIESGLQVIVRNWETNLEARQIALSDISPSRKDEPQAYGDYDNIYHTDRGWLNKETVVQLKLFKNPVLWRPRYTNRTIYIKVTPLNLMRYNTNCPKSISEALEESLSTDNQDVLENPKFAYTEVASLTSHDNSFHPQEQFGKEFNYGDMLIFQSTVLFPSNVAFLIDLYIYSSKAQDGDPPYHAGFCYLFPSALQSSVGSAVLPVTSTKHRPLGQIELEYLVIRPLNFRCDMEISYSRYWKNTWCGLDVGHRGAGSSFKREPKNCAEVRENTIASLKSAIDHGADFVEFDVQLSKDSVPIIYHDFHVCISLKRKKQLDENDMLEIPLKELTLEQLKLLKVYHVSEGRSKNPRFFDDDLEDHQPFPTLQQMFEVLDPHVGFNVEVKWTMQLSDGSYELNNPADVNLYLDTILEVVLKYAGSRKVIFSCFNPDICSMLRLKQNKYPVLFLTVGQSIKYPQYHDPRCLNIPMAVKHAVMMEILGVNVHTEDLLRDPSQVKLATAAGLVIFCWGDDNADKATIKYLKELGLHGIIYDKIDQYSSKEVKESIFLMEARECQKELITLAAATSEAMSPPPRSNSPPMIKERILDVERARQDLDTLSTATSLESLASQYSDYQVTSDT</sequence>
<dbReference type="InterPro" id="IPR013784">
    <property type="entry name" value="Carb-bd-like_fold"/>
</dbReference>
<dbReference type="GO" id="GO:0047389">
    <property type="term" value="F:glycerophosphocholine phosphodiesterase activity"/>
    <property type="evidence" value="ECO:0007669"/>
    <property type="project" value="TreeGrafter"/>
</dbReference>
<dbReference type="Gene3D" id="3.20.20.190">
    <property type="entry name" value="Phosphatidylinositol (PI) phosphodiesterase"/>
    <property type="match status" value="1"/>
</dbReference>
<comment type="caution">
    <text evidence="5">The sequence shown here is derived from an EMBL/GenBank/DDBJ whole genome shotgun (WGS) entry which is preliminary data.</text>
</comment>
<dbReference type="InterPro" id="IPR013783">
    <property type="entry name" value="Ig-like_fold"/>
</dbReference>
<feature type="domain" description="CBM20" evidence="3">
    <location>
        <begin position="35"/>
        <end position="150"/>
    </location>
</feature>
<dbReference type="Pfam" id="PF03009">
    <property type="entry name" value="GDPD"/>
    <property type="match status" value="1"/>
</dbReference>
<evidence type="ECO:0000256" key="2">
    <source>
        <dbReference type="ARBA" id="ARBA00022801"/>
    </source>
</evidence>
<dbReference type="CDD" id="cd08607">
    <property type="entry name" value="GDPD_GDE5"/>
    <property type="match status" value="1"/>
</dbReference>
<dbReference type="SMART" id="SM01065">
    <property type="entry name" value="CBM_2"/>
    <property type="match status" value="1"/>
</dbReference>
<dbReference type="FunFam" id="3.20.20.190:FF:000032">
    <property type="entry name" value="Glycerophosphoryl diester phosphodiesterase, putative"/>
    <property type="match status" value="1"/>
</dbReference>
<evidence type="ECO:0008006" key="7">
    <source>
        <dbReference type="Google" id="ProtNLM"/>
    </source>
</evidence>
<dbReference type="InterPro" id="IPR030395">
    <property type="entry name" value="GP_PDE_dom"/>
</dbReference>
<evidence type="ECO:0000259" key="4">
    <source>
        <dbReference type="PROSITE" id="PS51704"/>
    </source>
</evidence>
<dbReference type="InterPro" id="IPR002044">
    <property type="entry name" value="CBM20"/>
</dbReference>
<comment type="similarity">
    <text evidence="1">Belongs to the glycerophosphoryl diester phosphodiesterase family.</text>
</comment>
<dbReference type="PROSITE" id="PS51166">
    <property type="entry name" value="CBM20"/>
    <property type="match status" value="1"/>
</dbReference>
<evidence type="ECO:0000256" key="1">
    <source>
        <dbReference type="ARBA" id="ARBA00007277"/>
    </source>
</evidence>
<dbReference type="EMBL" id="VTPC01090852">
    <property type="protein sequence ID" value="KAF2881142.1"/>
    <property type="molecule type" value="Genomic_DNA"/>
</dbReference>
<dbReference type="InterPro" id="IPR017946">
    <property type="entry name" value="PLC-like_Pdiesterase_TIM-brl"/>
</dbReference>
<reference evidence="5" key="1">
    <citation type="submission" date="2019-08" db="EMBL/GenBank/DDBJ databases">
        <title>The genome of the North American firefly Photinus pyralis.</title>
        <authorList>
            <consortium name="Photinus pyralis genome working group"/>
            <person name="Fallon T.R."/>
            <person name="Sander Lower S.E."/>
            <person name="Weng J.-K."/>
        </authorList>
    </citation>
    <scope>NUCLEOTIDE SEQUENCE</scope>
    <source>
        <strain evidence="5">TRF0915ILg1</strain>
        <tissue evidence="5">Whole body</tissue>
    </source>
</reference>
<dbReference type="GO" id="GO:2001070">
    <property type="term" value="F:starch binding"/>
    <property type="evidence" value="ECO:0007669"/>
    <property type="project" value="InterPro"/>
</dbReference>
<dbReference type="Gene3D" id="2.60.40.10">
    <property type="entry name" value="Immunoglobulins"/>
    <property type="match status" value="1"/>
</dbReference>
<dbReference type="AlphaFoldDB" id="A0A8K0FY78"/>
<name>A0A8K0FY78_IGNLU</name>
<dbReference type="GO" id="GO:0046475">
    <property type="term" value="P:glycerophospholipid catabolic process"/>
    <property type="evidence" value="ECO:0007669"/>
    <property type="project" value="TreeGrafter"/>
</dbReference>
<dbReference type="SUPFAM" id="SSF49452">
    <property type="entry name" value="Starch-binding domain-like"/>
    <property type="match status" value="1"/>
</dbReference>
<accession>A0A8K0FY78</accession>
<dbReference type="SUPFAM" id="SSF51695">
    <property type="entry name" value="PLC-like phosphodiesterases"/>
    <property type="match status" value="1"/>
</dbReference>
<evidence type="ECO:0000313" key="5">
    <source>
        <dbReference type="EMBL" id="KAF2881142.1"/>
    </source>
</evidence>
<keyword evidence="2" id="KW-0378">Hydrolase</keyword>
<dbReference type="PANTHER" id="PTHR22958:SF1">
    <property type="entry name" value="GLYCEROPHOSPHOCHOLINE PHOSPHODIESTERASE GPCPD1"/>
    <property type="match status" value="1"/>
</dbReference>
<evidence type="ECO:0000259" key="3">
    <source>
        <dbReference type="PROSITE" id="PS51166"/>
    </source>
</evidence>